<reference evidence="2" key="2">
    <citation type="journal article" date="1996" name="J. Mol. Biol.">
        <title>The mitochondrial DNA of Allomyces macrogynus: the complete genomic sequence from an ancestral fungus.</title>
        <authorList>
            <person name="Paquin B."/>
            <person name="Lang B.F."/>
        </authorList>
    </citation>
    <scope>NUCLEOTIDE SEQUENCE</scope>
</reference>
<geneLocation type="mitochondrion" evidence="2"/>
<dbReference type="VEuPathDB" id="FungiDB:AlmafMp17"/>
<dbReference type="SUPFAM" id="SSF55608">
    <property type="entry name" value="Homing endonucleases"/>
    <property type="match status" value="2"/>
</dbReference>
<dbReference type="Pfam" id="PF00961">
    <property type="entry name" value="LAGLIDADG_1"/>
    <property type="match status" value="1"/>
</dbReference>
<name>Q33761_ALLMA</name>
<sequence>YTKVALPYSDIWVTNLAICWHSLMPLGTIFSKNSRGYTQSAGNDDISSSETTCKTPFNFSAFYNIFNVMYPLRKGDSNYPSSSRLEWFIGFAEGDGAILAFSDRLRFVLTQKEGAILYQIQRVLGFGNVVFAEDSKCYRYIVDSYSDILILFFLFHGNLVLSHRISQLKVWYDRLLTRVLHFPLPTSFNSTPILPSLRDAWVSGFTDAEGCFTVSILARKASATGFRVVVKFLLDQKNAFSVLMHIRDLFGFGSVALRKTTNGVYRYTANSFLSTTPIINYFTAFPLKTKKAISYNKWLEIVKMVKNGDHLTKSGLEKVRAIAVTINNDDSLTGGDGSSSGE</sequence>
<dbReference type="GO" id="GO:0005739">
    <property type="term" value="C:mitochondrion"/>
    <property type="evidence" value="ECO:0007669"/>
    <property type="project" value="UniProtKB-ARBA"/>
</dbReference>
<dbReference type="InterPro" id="IPR051289">
    <property type="entry name" value="LAGLIDADG_Endonuclease"/>
</dbReference>
<dbReference type="PANTHER" id="PTHR36181:SF4">
    <property type="entry name" value="LAGLIDADG ENDONUCLEASE"/>
    <property type="match status" value="1"/>
</dbReference>
<dbReference type="PIR" id="S63654">
    <property type="entry name" value="S63654"/>
</dbReference>
<dbReference type="Gene3D" id="3.10.28.10">
    <property type="entry name" value="Homing endonucleases"/>
    <property type="match status" value="2"/>
</dbReference>
<protein>
    <submittedName>
        <fullName evidence="2">ORF342</fullName>
    </submittedName>
</protein>
<feature type="domain" description="Homing endonuclease LAGLIDADG" evidence="1">
    <location>
        <begin position="203"/>
        <end position="302"/>
    </location>
</feature>
<dbReference type="EMBL" id="U41288">
    <property type="protein sequence ID" value="AAC49237.1"/>
    <property type="molecule type" value="Genomic_DNA"/>
</dbReference>
<dbReference type="InterPro" id="IPR027434">
    <property type="entry name" value="Homing_endonucl"/>
</dbReference>
<gene>
    <name evidence="2" type="primary">orf342</name>
</gene>
<dbReference type="AlphaFoldDB" id="Q33761"/>
<evidence type="ECO:0000259" key="1">
    <source>
        <dbReference type="Pfam" id="PF00961"/>
    </source>
</evidence>
<organism evidence="2">
    <name type="scientific">Allomyces macrogynus</name>
    <dbReference type="NCBI Taxonomy" id="28583"/>
    <lineage>
        <taxon>Eukaryota</taxon>
        <taxon>Fungi</taxon>
        <taxon>Fungi incertae sedis</taxon>
        <taxon>Blastocladiomycota</taxon>
        <taxon>Blastocladiomycetes</taxon>
        <taxon>Blastocladiales</taxon>
        <taxon>Blastocladiaceae</taxon>
        <taxon>Allomyces</taxon>
    </lineage>
</organism>
<evidence type="ECO:0000313" key="2">
    <source>
        <dbReference type="EMBL" id="AAC49237.1"/>
    </source>
</evidence>
<accession>Q33761</accession>
<keyword evidence="2" id="KW-0496">Mitochondrion</keyword>
<dbReference type="PANTHER" id="PTHR36181">
    <property type="entry name" value="INTRON-ENCODED ENDONUCLEASE AI3-RELATED"/>
    <property type="match status" value="1"/>
</dbReference>
<dbReference type="RefSeq" id="NP_043736.1">
    <property type="nucleotide sequence ID" value="NC_001715.1"/>
</dbReference>
<dbReference type="GO" id="GO:0004519">
    <property type="term" value="F:endonuclease activity"/>
    <property type="evidence" value="ECO:0007669"/>
    <property type="project" value="InterPro"/>
</dbReference>
<dbReference type="InterPro" id="IPR004860">
    <property type="entry name" value="LAGLIDADG_dom"/>
</dbReference>
<dbReference type="GeneID" id="801839"/>
<reference evidence="2" key="1">
    <citation type="journal article" date="1995" name="J. Mol. Evol.">
        <title>Molecular phylogeny of Allomyces macrogynus: congruency between nuclear ribosomal RNA- and mitochondrial protein-based trees.</title>
        <authorList>
            <person name="Paquin B."/>
            <person name="Forget L."/>
            <person name="Roewer I."/>
            <person name="Lang B.F."/>
        </authorList>
    </citation>
    <scope>NUCLEOTIDE SEQUENCE</scope>
</reference>
<proteinExistence type="predicted"/>